<dbReference type="AlphaFoldDB" id="A0A3A3ZZU0"/>
<protein>
    <submittedName>
        <fullName evidence="2">Uncharacterized protein</fullName>
    </submittedName>
</protein>
<sequence>MKPPERLQLDTDRDPWDRQSGESDALYAHFRTYLELGPGRTVRKTAETRALTAPYLRGVAAAMRWRERADAYDAEARELYRAELEARARDAARADAELLDKVAERLGESLDWLDARHLKPADLVRLLDVVMRHRRALYGGAGVEVTVSGPGGGPVQLDATGDDLAALSPEQRRRRIAETVEAVQRALAAASGADDDD</sequence>
<reference evidence="2 3" key="1">
    <citation type="submission" date="2018-09" db="EMBL/GenBank/DDBJ databases">
        <title>YIM 75507 draft genome.</title>
        <authorList>
            <person name="Tang S."/>
            <person name="Feng Y."/>
        </authorList>
    </citation>
    <scope>NUCLEOTIDE SEQUENCE [LARGE SCALE GENOMIC DNA]</scope>
    <source>
        <strain evidence="2 3">YIM 75507</strain>
    </source>
</reference>
<keyword evidence="3" id="KW-1185">Reference proteome</keyword>
<evidence type="ECO:0000256" key="1">
    <source>
        <dbReference type="SAM" id="MobiDB-lite"/>
    </source>
</evidence>
<dbReference type="Proteomes" id="UP000265768">
    <property type="component" value="Unassembled WGS sequence"/>
</dbReference>
<evidence type="ECO:0000313" key="2">
    <source>
        <dbReference type="EMBL" id="RJL19743.1"/>
    </source>
</evidence>
<comment type="caution">
    <text evidence="2">The sequence shown here is derived from an EMBL/GenBank/DDBJ whole genome shotgun (WGS) entry which is preliminary data.</text>
</comment>
<dbReference type="OrthoDB" id="2871372at2"/>
<evidence type="ECO:0000313" key="3">
    <source>
        <dbReference type="Proteomes" id="UP000265768"/>
    </source>
</evidence>
<organism evidence="2 3">
    <name type="scientific">Bailinhaonella thermotolerans</name>
    <dbReference type="NCBI Taxonomy" id="1070861"/>
    <lineage>
        <taxon>Bacteria</taxon>
        <taxon>Bacillati</taxon>
        <taxon>Actinomycetota</taxon>
        <taxon>Actinomycetes</taxon>
        <taxon>Streptosporangiales</taxon>
        <taxon>Streptosporangiaceae</taxon>
        <taxon>Bailinhaonella</taxon>
    </lineage>
</organism>
<dbReference type="EMBL" id="QZEY01000035">
    <property type="protein sequence ID" value="RJL19743.1"/>
    <property type="molecule type" value="Genomic_DNA"/>
</dbReference>
<feature type="region of interest" description="Disordered" evidence="1">
    <location>
        <begin position="1"/>
        <end position="21"/>
    </location>
</feature>
<gene>
    <name evidence="2" type="ORF">D5H75_40160</name>
</gene>
<accession>A0A3A3ZZU0</accession>
<name>A0A3A3ZZU0_9ACTN</name>
<dbReference type="RefSeq" id="WP_119931888.1">
    <property type="nucleotide sequence ID" value="NZ_QZEY01000035.1"/>
</dbReference>
<proteinExistence type="predicted"/>